<evidence type="ECO:0000256" key="1">
    <source>
        <dbReference type="ARBA" id="ARBA00009183"/>
    </source>
</evidence>
<keyword evidence="5" id="KW-0560">Oxidoreductase</keyword>
<evidence type="ECO:0000256" key="5">
    <source>
        <dbReference type="ARBA" id="ARBA00023002"/>
    </source>
</evidence>
<dbReference type="SUPFAM" id="SSF51905">
    <property type="entry name" value="FAD/NAD(P)-binding domain"/>
    <property type="match status" value="2"/>
</dbReference>
<evidence type="ECO:0000256" key="4">
    <source>
        <dbReference type="ARBA" id="ARBA00022857"/>
    </source>
</evidence>
<keyword evidence="2" id="KW-0285">Flavoprotein</keyword>
<evidence type="ECO:0008006" key="7">
    <source>
        <dbReference type="Google" id="ProtNLM"/>
    </source>
</evidence>
<evidence type="ECO:0000256" key="3">
    <source>
        <dbReference type="ARBA" id="ARBA00022827"/>
    </source>
</evidence>
<dbReference type="InterPro" id="IPR020946">
    <property type="entry name" value="Flavin_mOase-like"/>
</dbReference>
<evidence type="ECO:0000313" key="6">
    <source>
        <dbReference type="EMBL" id="CCC90441.1"/>
    </source>
</evidence>
<dbReference type="Gene3D" id="3.50.50.60">
    <property type="entry name" value="FAD/NAD(P)-binding domain"/>
    <property type="match status" value="2"/>
</dbReference>
<accession>G0UMN3</accession>
<proteinExistence type="inferred from homology"/>
<organism evidence="6">
    <name type="scientific">Trypanosoma congolense (strain IL3000)</name>
    <dbReference type="NCBI Taxonomy" id="1068625"/>
    <lineage>
        <taxon>Eukaryota</taxon>
        <taxon>Discoba</taxon>
        <taxon>Euglenozoa</taxon>
        <taxon>Kinetoplastea</taxon>
        <taxon>Metakinetoplastina</taxon>
        <taxon>Trypanosomatida</taxon>
        <taxon>Trypanosomatidae</taxon>
        <taxon>Trypanosoma</taxon>
        <taxon>Nannomonas</taxon>
    </lineage>
</organism>
<name>G0UMN3_TRYCI</name>
<dbReference type="VEuPathDB" id="TriTrypDB:TcIL3000_5_1440"/>
<keyword evidence="4" id="KW-0521">NADP</keyword>
<dbReference type="GO" id="GO:0050660">
    <property type="term" value="F:flavin adenine dinucleotide binding"/>
    <property type="evidence" value="ECO:0007669"/>
    <property type="project" value="InterPro"/>
</dbReference>
<dbReference type="Pfam" id="PF00743">
    <property type="entry name" value="FMO-like"/>
    <property type="match status" value="1"/>
</dbReference>
<dbReference type="InterPro" id="IPR036188">
    <property type="entry name" value="FAD/NAD-bd_sf"/>
</dbReference>
<comment type="similarity">
    <text evidence="1">Belongs to the FMO family.</text>
</comment>
<dbReference type="InterPro" id="IPR000960">
    <property type="entry name" value="Flavin_mOase"/>
</dbReference>
<gene>
    <name evidence="6" type="ORF">TCIL3000_5_1440</name>
</gene>
<protein>
    <recommendedName>
        <fullName evidence="7">Flavin-containing monooxygenase</fullName>
    </recommendedName>
</protein>
<evidence type="ECO:0000256" key="2">
    <source>
        <dbReference type="ARBA" id="ARBA00022630"/>
    </source>
</evidence>
<reference evidence="6" key="1">
    <citation type="journal article" date="2012" name="Proc. Natl. Acad. Sci. U.S.A.">
        <title>Antigenic diversity is generated by distinct evolutionary mechanisms in African trypanosome species.</title>
        <authorList>
            <person name="Jackson A.P."/>
            <person name="Berry A."/>
            <person name="Aslett M."/>
            <person name="Allison H.C."/>
            <person name="Burton P."/>
            <person name="Vavrova-Anderson J."/>
            <person name="Brown R."/>
            <person name="Browne H."/>
            <person name="Corton N."/>
            <person name="Hauser H."/>
            <person name="Gamble J."/>
            <person name="Gilderthorp R."/>
            <person name="Marcello L."/>
            <person name="McQuillan J."/>
            <person name="Otto T.D."/>
            <person name="Quail M.A."/>
            <person name="Sanders M.J."/>
            <person name="van Tonder A."/>
            <person name="Ginger M.L."/>
            <person name="Field M.C."/>
            <person name="Barry J.D."/>
            <person name="Hertz-Fowler C."/>
            <person name="Berriman M."/>
        </authorList>
    </citation>
    <scope>NUCLEOTIDE SEQUENCE</scope>
    <source>
        <strain evidence="6">IL3000</strain>
    </source>
</reference>
<keyword evidence="3" id="KW-0274">FAD</keyword>
<dbReference type="GO" id="GO:0004499">
    <property type="term" value="F:N,N-dimethylaniline monooxygenase activity"/>
    <property type="evidence" value="ECO:0007669"/>
    <property type="project" value="InterPro"/>
</dbReference>
<dbReference type="PRINTS" id="PR00370">
    <property type="entry name" value="FMOXYGENASE"/>
</dbReference>
<dbReference type="GO" id="GO:0050661">
    <property type="term" value="F:NADP binding"/>
    <property type="evidence" value="ECO:0007669"/>
    <property type="project" value="InterPro"/>
</dbReference>
<sequence>MQSCAVIGCGAAGMVAATTLRRSGLLVTCFELAAEPGGVWGSESRSSFSSRGLVSPVYPTMRCALPKDILSFSDLRFDYTVPQFPHHSSIRWYLEQYAEKKGVRGLVRFNTKVQSLRYDAPQGVWRIITVNVVNGDVFEWTFDKVCVCTGQTHEPRYPTGIRETLAPFLENRGELHHAFHVKDFRQFKGKRVVVVGDGVTAWDYCLDLHRCGAEVYHSSYSPHSIEQTLNGFDEEIPRAVRGGSAMRDTFSTALQLLSRTPGWRRDVSKGNNIVSNWLHLRNDVLCGKLPSVGSVVSCDGRGILFSGGRVDKLEVLDDMQKLSAVRTGRRDTVQDYDTMHQGAFIDDVDAVICATGYNLRYPFLHDDLRSDLEDPPCLLPQGTQQHNDAPESTTTKPLNHRGLYLGTLYVRNPSIGFVGMQQGLLPPFLLMEAQSKFVSYAFTHRLSLPPDAAGLLSRQDDLVQRYPFLANLYSPHGLGLYSSVYFNVLQEELQVGSRDTYTSAIMERQKWILLTSLLRLVHKVRSMAPLKRKRQHILFSNAV</sequence>
<dbReference type="AlphaFoldDB" id="G0UMN3"/>
<dbReference type="InterPro" id="IPR050346">
    <property type="entry name" value="FMO-like"/>
</dbReference>
<dbReference type="EMBL" id="HE575318">
    <property type="protein sequence ID" value="CCC90441.1"/>
    <property type="molecule type" value="Genomic_DNA"/>
</dbReference>
<dbReference type="PANTHER" id="PTHR23023">
    <property type="entry name" value="DIMETHYLANILINE MONOOXYGENASE"/>
    <property type="match status" value="1"/>
</dbReference>